<reference evidence="2" key="1">
    <citation type="journal article" date="2023" name="Mol. Phylogenet. Evol.">
        <title>Genome-scale phylogeny and comparative genomics of the fungal order Sordariales.</title>
        <authorList>
            <person name="Hensen N."/>
            <person name="Bonometti L."/>
            <person name="Westerberg I."/>
            <person name="Brannstrom I.O."/>
            <person name="Guillou S."/>
            <person name="Cros-Aarteil S."/>
            <person name="Calhoun S."/>
            <person name="Haridas S."/>
            <person name="Kuo A."/>
            <person name="Mondo S."/>
            <person name="Pangilinan J."/>
            <person name="Riley R."/>
            <person name="LaButti K."/>
            <person name="Andreopoulos B."/>
            <person name="Lipzen A."/>
            <person name="Chen C."/>
            <person name="Yan M."/>
            <person name="Daum C."/>
            <person name="Ng V."/>
            <person name="Clum A."/>
            <person name="Steindorff A."/>
            <person name="Ohm R.A."/>
            <person name="Martin F."/>
            <person name="Silar P."/>
            <person name="Natvig D.O."/>
            <person name="Lalanne C."/>
            <person name="Gautier V."/>
            <person name="Ament-Velasquez S.L."/>
            <person name="Kruys A."/>
            <person name="Hutchinson M.I."/>
            <person name="Powell A.J."/>
            <person name="Barry K."/>
            <person name="Miller A.N."/>
            <person name="Grigoriev I.V."/>
            <person name="Debuchy R."/>
            <person name="Gladieux P."/>
            <person name="Hiltunen Thoren M."/>
            <person name="Johannesson H."/>
        </authorList>
    </citation>
    <scope>NUCLEOTIDE SEQUENCE</scope>
    <source>
        <strain evidence="2">CBS 103.79</strain>
    </source>
</reference>
<evidence type="ECO:0000313" key="3">
    <source>
        <dbReference type="Proteomes" id="UP001303889"/>
    </source>
</evidence>
<comment type="caution">
    <text evidence="2">The sequence shown here is derived from an EMBL/GenBank/DDBJ whole genome shotgun (WGS) entry which is preliminary data.</text>
</comment>
<feature type="region of interest" description="Disordered" evidence="1">
    <location>
        <begin position="190"/>
        <end position="239"/>
    </location>
</feature>
<dbReference type="AlphaFoldDB" id="A0AAN6MQN2"/>
<reference evidence="2" key="2">
    <citation type="submission" date="2023-05" db="EMBL/GenBank/DDBJ databases">
        <authorList>
            <consortium name="Lawrence Berkeley National Laboratory"/>
            <person name="Steindorff A."/>
            <person name="Hensen N."/>
            <person name="Bonometti L."/>
            <person name="Westerberg I."/>
            <person name="Brannstrom I.O."/>
            <person name="Guillou S."/>
            <person name="Cros-Aarteil S."/>
            <person name="Calhoun S."/>
            <person name="Haridas S."/>
            <person name="Kuo A."/>
            <person name="Mondo S."/>
            <person name="Pangilinan J."/>
            <person name="Riley R."/>
            <person name="Labutti K."/>
            <person name="Andreopoulos B."/>
            <person name="Lipzen A."/>
            <person name="Chen C."/>
            <person name="Yanf M."/>
            <person name="Daum C."/>
            <person name="Ng V."/>
            <person name="Clum A."/>
            <person name="Ohm R."/>
            <person name="Martin F."/>
            <person name="Silar P."/>
            <person name="Natvig D."/>
            <person name="Lalanne C."/>
            <person name="Gautier V."/>
            <person name="Ament-Velasquez S.L."/>
            <person name="Kruys A."/>
            <person name="Hutchinson M.I."/>
            <person name="Powell A.J."/>
            <person name="Barry K."/>
            <person name="Miller A.N."/>
            <person name="Grigoriev I.V."/>
            <person name="Debuchy R."/>
            <person name="Gladieux P."/>
            <person name="Thoren M.H."/>
            <person name="Johannesson H."/>
        </authorList>
    </citation>
    <scope>NUCLEOTIDE SEQUENCE</scope>
    <source>
        <strain evidence="2">CBS 103.79</strain>
    </source>
</reference>
<dbReference type="Proteomes" id="UP001303889">
    <property type="component" value="Unassembled WGS sequence"/>
</dbReference>
<sequence length="337" mass="36608">MEQLGLLQQWKRAQQVRLVDMDDIQLVDFREIDAIGTDGLGGCSVRSPPAQPARAPAHKDDLLAGDRNVWRVMGEIQNLYYQNLASFPASSTHIVYASYKGEMALPDQVAIMQQAFAGMGFPASALHSYIVPPNRSAPGHGTVLVTRPTISGQQPTVFVQDVWVSGQPPRPAPPPVFSAQGQGGVNIGLRGSRPGLGIRLKPKSRPALDTGPAVQTSNPDEDKPTPSARPRTGRPAVPLLNPRPAVQLLTPQVRAETITLTAIGLPIAARPSNPSNTPRLPDRLIRTITTATTTTPRPLLDTKSQRTSWRRARYSNGRPAQVYTVTQALYYTFQDIV</sequence>
<proteinExistence type="predicted"/>
<keyword evidence="3" id="KW-1185">Reference proteome</keyword>
<accession>A0AAN6MQN2</accession>
<gene>
    <name evidence="2" type="ORF">C8A05DRAFT_30886</name>
</gene>
<evidence type="ECO:0000256" key="1">
    <source>
        <dbReference type="SAM" id="MobiDB-lite"/>
    </source>
</evidence>
<evidence type="ECO:0000313" key="2">
    <source>
        <dbReference type="EMBL" id="KAK3905302.1"/>
    </source>
</evidence>
<name>A0AAN6MQN2_9PEZI</name>
<dbReference type="EMBL" id="MU855363">
    <property type="protein sequence ID" value="KAK3905302.1"/>
    <property type="molecule type" value="Genomic_DNA"/>
</dbReference>
<protein>
    <submittedName>
        <fullName evidence="2">Uncharacterized protein</fullName>
    </submittedName>
</protein>
<organism evidence="2 3">
    <name type="scientific">Staphylotrichum tortipilum</name>
    <dbReference type="NCBI Taxonomy" id="2831512"/>
    <lineage>
        <taxon>Eukaryota</taxon>
        <taxon>Fungi</taxon>
        <taxon>Dikarya</taxon>
        <taxon>Ascomycota</taxon>
        <taxon>Pezizomycotina</taxon>
        <taxon>Sordariomycetes</taxon>
        <taxon>Sordariomycetidae</taxon>
        <taxon>Sordariales</taxon>
        <taxon>Chaetomiaceae</taxon>
        <taxon>Staphylotrichum</taxon>
    </lineage>
</organism>